<comment type="caution">
    <text evidence="2">The sequence shown here is derived from an EMBL/GenBank/DDBJ whole genome shotgun (WGS) entry which is preliminary data.</text>
</comment>
<dbReference type="Proteomes" id="UP000813444">
    <property type="component" value="Unassembled WGS sequence"/>
</dbReference>
<gene>
    <name evidence="2" type="ORF">B0I35DRAFT_424636</name>
</gene>
<evidence type="ECO:0000313" key="3">
    <source>
        <dbReference type="Proteomes" id="UP000813444"/>
    </source>
</evidence>
<dbReference type="EMBL" id="JAGPNK010000003">
    <property type="protein sequence ID" value="KAH7324625.1"/>
    <property type="molecule type" value="Genomic_DNA"/>
</dbReference>
<organism evidence="2 3">
    <name type="scientific">Stachybotrys elegans</name>
    <dbReference type="NCBI Taxonomy" id="80388"/>
    <lineage>
        <taxon>Eukaryota</taxon>
        <taxon>Fungi</taxon>
        <taxon>Dikarya</taxon>
        <taxon>Ascomycota</taxon>
        <taxon>Pezizomycotina</taxon>
        <taxon>Sordariomycetes</taxon>
        <taxon>Hypocreomycetidae</taxon>
        <taxon>Hypocreales</taxon>
        <taxon>Stachybotryaceae</taxon>
        <taxon>Stachybotrys</taxon>
    </lineage>
</organism>
<feature type="compositionally biased region" description="Basic and acidic residues" evidence="1">
    <location>
        <begin position="349"/>
        <end position="360"/>
    </location>
</feature>
<evidence type="ECO:0000256" key="1">
    <source>
        <dbReference type="SAM" id="MobiDB-lite"/>
    </source>
</evidence>
<protein>
    <submittedName>
        <fullName evidence="2">Uncharacterized protein</fullName>
    </submittedName>
</protein>
<dbReference type="AlphaFoldDB" id="A0A8K0SXB6"/>
<proteinExistence type="predicted"/>
<keyword evidence="3" id="KW-1185">Reference proteome</keyword>
<accession>A0A8K0SXB6</accession>
<evidence type="ECO:0000313" key="2">
    <source>
        <dbReference type="EMBL" id="KAH7324625.1"/>
    </source>
</evidence>
<feature type="region of interest" description="Disordered" evidence="1">
    <location>
        <begin position="451"/>
        <end position="503"/>
    </location>
</feature>
<reference evidence="2" key="1">
    <citation type="journal article" date="2021" name="Nat. Commun.">
        <title>Genetic determinants of endophytism in the Arabidopsis root mycobiome.</title>
        <authorList>
            <person name="Mesny F."/>
            <person name="Miyauchi S."/>
            <person name="Thiergart T."/>
            <person name="Pickel B."/>
            <person name="Atanasova L."/>
            <person name="Karlsson M."/>
            <person name="Huettel B."/>
            <person name="Barry K.W."/>
            <person name="Haridas S."/>
            <person name="Chen C."/>
            <person name="Bauer D."/>
            <person name="Andreopoulos W."/>
            <person name="Pangilinan J."/>
            <person name="LaButti K."/>
            <person name="Riley R."/>
            <person name="Lipzen A."/>
            <person name="Clum A."/>
            <person name="Drula E."/>
            <person name="Henrissat B."/>
            <person name="Kohler A."/>
            <person name="Grigoriev I.V."/>
            <person name="Martin F.M."/>
            <person name="Hacquard S."/>
        </authorList>
    </citation>
    <scope>NUCLEOTIDE SEQUENCE</scope>
    <source>
        <strain evidence="2">MPI-CAGE-CH-0235</strain>
    </source>
</reference>
<sequence>MAPPKEKKTQDRSKELGDSQWLEAHIAGKPANPNAPTIPATEYATAYSCALTDPHLKLFREKDLELLRHVNCSYLSSGKAPTLLALKQHAQALSNLILKLTPQSTFELINGAKFQGAAQFREMEAFDWLRDLGTPYKCDDADQQLPLYAAVNLIKNETETLDGKDGIQYHCPLEPVQDFGPSAPKSDEEKTKARRWPYQTHHNLLIHANECLEILDNDYSATGGLLSILPESDKEDPEQMAGVRNTLIGQWLLYTQLLVARMHELELNLCHALDVLHGEALVPRQLLNNLGAQGRLQGQPVTYPQDRFVLANAGDDVLNQLHKQLDEAEEDASNREQAWRDQGVSGSRMWEKQRSGEETSRGLVSVEATSRFYRIQGQGNKGTIFVMPYVEGHPDLEKTRQAEVRPKVVVVPMPTWPEPGSSMQQRYAAELEEGRKAVKQNRVLLQHWAQNRSQTRQAGPEASMANAESRVPEAQADEMEVDESHSSDETDVVNVEEEMAKRT</sequence>
<name>A0A8K0SXB6_9HYPO</name>
<feature type="region of interest" description="Disordered" evidence="1">
    <location>
        <begin position="326"/>
        <end position="362"/>
    </location>
</feature>
<dbReference type="OrthoDB" id="5413531at2759"/>